<dbReference type="InterPro" id="IPR036890">
    <property type="entry name" value="HATPase_C_sf"/>
</dbReference>
<evidence type="ECO:0000256" key="1">
    <source>
        <dbReference type="ARBA" id="ARBA00022679"/>
    </source>
</evidence>
<dbReference type="AlphaFoldDB" id="A0A4R6P2I4"/>
<keyword evidence="4" id="KW-1133">Transmembrane helix</keyword>
<dbReference type="SUPFAM" id="SSF55874">
    <property type="entry name" value="ATPase domain of HSP90 chaperone/DNA topoisomerase II/histidine kinase"/>
    <property type="match status" value="1"/>
</dbReference>
<comment type="caution">
    <text evidence="6">The sequence shown here is derived from an EMBL/GenBank/DDBJ whole genome shotgun (WGS) entry which is preliminary data.</text>
</comment>
<dbReference type="InterPro" id="IPR003594">
    <property type="entry name" value="HATPase_dom"/>
</dbReference>
<keyword evidence="2 6" id="KW-0418">Kinase</keyword>
<evidence type="ECO:0000256" key="4">
    <source>
        <dbReference type="SAM" id="Phobius"/>
    </source>
</evidence>
<keyword evidence="1" id="KW-0808">Transferase</keyword>
<proteinExistence type="predicted"/>
<dbReference type="EMBL" id="SNXK01000008">
    <property type="protein sequence ID" value="TDP31475.1"/>
    <property type="molecule type" value="Genomic_DNA"/>
</dbReference>
<dbReference type="Proteomes" id="UP000295087">
    <property type="component" value="Unassembled WGS sequence"/>
</dbReference>
<feature type="transmembrane region" description="Helical" evidence="4">
    <location>
        <begin position="118"/>
        <end position="137"/>
    </location>
</feature>
<feature type="transmembrane region" description="Helical" evidence="4">
    <location>
        <begin position="387"/>
        <end position="407"/>
    </location>
</feature>
<keyword evidence="4" id="KW-0472">Membrane</keyword>
<feature type="transmembrane region" description="Helical" evidence="4">
    <location>
        <begin position="519"/>
        <end position="540"/>
    </location>
</feature>
<evidence type="ECO:0000313" key="7">
    <source>
        <dbReference type="Proteomes" id="UP000295087"/>
    </source>
</evidence>
<sequence>MRRVSSDAASTRPVLGTRIDRIAASTLSVVEAAVAVVYLFGGGVGVASMLIHAGLLVWALWRWTRPWNPVWELIVAGVYLVCTPVVVDGPAFTTAASPMLAVAGTVVVTVAMSRPVHVSLTATVIVVATWASGAVLVPGVDRPWTIFSLDFLVVEWAVAAVLRSLVLRSAQITDEAFSQYTTSRIDAEVMAARRRDERETWATLHDTAASTLAMVGQGIVVDDDRLRAQARRDLQAVRRGAQALNTDDFARGIDEHARWTDAPVQFRGRAAGPENPRTSQAVVAAVGEALTNVDRHAEASLVTVEFGDRRVRVIDDGVGFDPSDAALSPGRFGVRNSIRGRLADAGATAEIVSSPGAGTTVEIRWDATPEPDLRSDADDALRLLRGYGYGLVVIAVVVTGLQGLNALSAAHPMAQAGILVTAVLTAFVAVAEIRHRLPTALWWTTATVVVVLAPLQTALLTAEQVTSSANWAVAALGWQLAALSVRRGSRVGLALLGALWFAGAAAAVTVATTGVLSTLLYTVISVTVLQGVALGFSDFLRLAVRRTRQAGTDLADLQIQTTLTAALHQDRRERYQRMSRQLVPVLQRLADDPGSASIPAVRAACSLESTRLRRLFVEDPPAAALLDELAPAIEAAEARGVAVTTHSIGRTVDLDPQAHTEALTVAIILLAGTRTRAKIVITSMPDQPADLSITCDCDDTCTQAVTAIAPQATLIGSGGLVWATVPLP</sequence>
<protein>
    <submittedName>
        <fullName evidence="6">Signal transduction histidine kinase</fullName>
    </submittedName>
</protein>
<dbReference type="PANTHER" id="PTHR24421:SF61">
    <property type="entry name" value="OXYGEN SENSOR HISTIDINE KINASE NREB"/>
    <property type="match status" value="1"/>
</dbReference>
<feature type="transmembrane region" description="Helical" evidence="4">
    <location>
        <begin position="143"/>
        <end position="162"/>
    </location>
</feature>
<feature type="transmembrane region" description="Helical" evidence="4">
    <location>
        <begin position="93"/>
        <end position="111"/>
    </location>
</feature>
<feature type="transmembrane region" description="Helical" evidence="4">
    <location>
        <begin position="492"/>
        <end position="513"/>
    </location>
</feature>
<dbReference type="PANTHER" id="PTHR24421">
    <property type="entry name" value="NITRATE/NITRITE SENSOR PROTEIN NARX-RELATED"/>
    <property type="match status" value="1"/>
</dbReference>
<feature type="transmembrane region" description="Helical" evidence="4">
    <location>
        <begin position="468"/>
        <end position="485"/>
    </location>
</feature>
<keyword evidence="7" id="KW-1185">Reference proteome</keyword>
<dbReference type="Gene3D" id="3.30.565.10">
    <property type="entry name" value="Histidine kinase-like ATPase, C-terminal domain"/>
    <property type="match status" value="1"/>
</dbReference>
<dbReference type="CDD" id="cd16917">
    <property type="entry name" value="HATPase_UhpB-NarQ-NarX-like"/>
    <property type="match status" value="1"/>
</dbReference>
<gene>
    <name evidence="6" type="ORF">DFR75_10880</name>
</gene>
<keyword evidence="3" id="KW-0902">Two-component regulatory system</keyword>
<name>A0A4R6P2I4_NOCIG</name>
<feature type="transmembrane region" description="Helical" evidence="4">
    <location>
        <begin position="413"/>
        <end position="433"/>
    </location>
</feature>
<dbReference type="GO" id="GO:0000160">
    <property type="term" value="P:phosphorelay signal transduction system"/>
    <property type="evidence" value="ECO:0007669"/>
    <property type="project" value="UniProtKB-KW"/>
</dbReference>
<dbReference type="GO" id="GO:0016301">
    <property type="term" value="F:kinase activity"/>
    <property type="evidence" value="ECO:0007669"/>
    <property type="project" value="UniProtKB-KW"/>
</dbReference>
<feature type="transmembrane region" description="Helical" evidence="4">
    <location>
        <begin position="46"/>
        <end position="63"/>
    </location>
</feature>
<reference evidence="6 7" key="1">
    <citation type="submission" date="2019-03" db="EMBL/GenBank/DDBJ databases">
        <title>Genomic Encyclopedia of Type Strains, Phase IV (KMG-IV): sequencing the most valuable type-strain genomes for metagenomic binning, comparative biology and taxonomic classification.</title>
        <authorList>
            <person name="Goeker M."/>
        </authorList>
    </citation>
    <scope>NUCLEOTIDE SEQUENCE [LARGE SCALE GENOMIC DNA]</scope>
    <source>
        <strain evidence="6 7">DSM 44496</strain>
    </source>
</reference>
<dbReference type="Pfam" id="PF02518">
    <property type="entry name" value="HATPase_c"/>
    <property type="match status" value="1"/>
</dbReference>
<evidence type="ECO:0000313" key="6">
    <source>
        <dbReference type="EMBL" id="TDP31475.1"/>
    </source>
</evidence>
<keyword evidence="4" id="KW-0812">Transmembrane</keyword>
<evidence type="ECO:0000256" key="2">
    <source>
        <dbReference type="ARBA" id="ARBA00022777"/>
    </source>
</evidence>
<evidence type="ECO:0000256" key="3">
    <source>
        <dbReference type="ARBA" id="ARBA00023012"/>
    </source>
</evidence>
<dbReference type="InterPro" id="IPR050482">
    <property type="entry name" value="Sensor_HK_TwoCompSys"/>
</dbReference>
<feature type="domain" description="Histidine kinase/HSP90-like ATPase" evidence="5">
    <location>
        <begin position="282"/>
        <end position="367"/>
    </location>
</feature>
<feature type="transmembrane region" description="Helical" evidence="4">
    <location>
        <begin position="70"/>
        <end position="87"/>
    </location>
</feature>
<organism evidence="6 7">
    <name type="scientific">Nocardia ignorata</name>
    <dbReference type="NCBI Taxonomy" id="145285"/>
    <lineage>
        <taxon>Bacteria</taxon>
        <taxon>Bacillati</taxon>
        <taxon>Actinomycetota</taxon>
        <taxon>Actinomycetes</taxon>
        <taxon>Mycobacteriales</taxon>
        <taxon>Nocardiaceae</taxon>
        <taxon>Nocardia</taxon>
    </lineage>
</organism>
<accession>A0A4R6P2I4</accession>
<feature type="transmembrane region" description="Helical" evidence="4">
    <location>
        <begin position="440"/>
        <end position="462"/>
    </location>
</feature>
<evidence type="ECO:0000259" key="5">
    <source>
        <dbReference type="Pfam" id="PF02518"/>
    </source>
</evidence>